<keyword evidence="3 7" id="KW-0812">Transmembrane</keyword>
<feature type="compositionally biased region" description="Acidic residues" evidence="8">
    <location>
        <begin position="32"/>
        <end position="42"/>
    </location>
</feature>
<feature type="compositionally biased region" description="Basic residues" evidence="8">
    <location>
        <begin position="1"/>
        <end position="11"/>
    </location>
</feature>
<comment type="subcellular location">
    <subcellularLocation>
        <location evidence="7">Cell membrane</location>
        <topology evidence="7">Multi-pass membrane protein</topology>
    </subcellularLocation>
</comment>
<comment type="similarity">
    <text evidence="7">Belongs to the CrgA family.</text>
</comment>
<keyword evidence="5 7" id="KW-0472">Membrane</keyword>
<dbReference type="GO" id="GO:0005886">
    <property type="term" value="C:plasma membrane"/>
    <property type="evidence" value="ECO:0007669"/>
    <property type="project" value="UniProtKB-SubCell"/>
</dbReference>
<evidence type="ECO:0000313" key="10">
    <source>
        <dbReference type="Proteomes" id="UP000196581"/>
    </source>
</evidence>
<comment type="function">
    <text evidence="7">Involved in cell division.</text>
</comment>
<dbReference type="HAMAP" id="MF_00631">
    <property type="entry name" value="CrgA"/>
    <property type="match status" value="1"/>
</dbReference>
<feature type="compositionally biased region" description="Acidic residues" evidence="8">
    <location>
        <begin position="53"/>
        <end position="64"/>
    </location>
</feature>
<feature type="transmembrane region" description="Helical" evidence="7">
    <location>
        <begin position="207"/>
        <end position="225"/>
    </location>
</feature>
<feature type="compositionally biased region" description="Low complexity" evidence="8">
    <location>
        <begin position="95"/>
        <end position="120"/>
    </location>
</feature>
<gene>
    <name evidence="7" type="primary">crgA</name>
    <name evidence="9" type="ORF">FM105_01770</name>
</gene>
<keyword evidence="6 7" id="KW-0131">Cell cycle</keyword>
<evidence type="ECO:0000256" key="3">
    <source>
        <dbReference type="ARBA" id="ARBA00022692"/>
    </source>
</evidence>
<keyword evidence="2 7" id="KW-0132">Cell division</keyword>
<dbReference type="InterPro" id="IPR009619">
    <property type="entry name" value="CrgA"/>
</dbReference>
<sequence>MAKSNRTNRVRRTSDSAEDQQDTVGTGASDLPVEDLDADEAGLDAHDLPGVEPEQDDAPDDADTVVDSGKTFPETPAPATSDAVKTDDEDDAEAETVSTTESEADSTTQAASSKKSATATGRNRKAADSKATGAKKSGKNSAKSGDPAKRAANRKTASYTSTPGAQTIKPNGRWFVPTMVTVLLLGLAWLVVFYVSSGAYPVGAWGYWNLGVGFAILVVGLVMSTRWR</sequence>
<dbReference type="RefSeq" id="WP_256970144.1">
    <property type="nucleotide sequence ID" value="NZ_FWFF01000001.1"/>
</dbReference>
<dbReference type="Proteomes" id="UP000196581">
    <property type="component" value="Unassembled WGS sequence"/>
</dbReference>
<keyword evidence="10" id="KW-1185">Reference proteome</keyword>
<evidence type="ECO:0000256" key="8">
    <source>
        <dbReference type="SAM" id="MobiDB-lite"/>
    </source>
</evidence>
<feature type="compositionally biased region" description="Polar residues" evidence="8">
    <location>
        <begin position="155"/>
        <end position="164"/>
    </location>
</feature>
<feature type="transmembrane region" description="Helical" evidence="7">
    <location>
        <begin position="174"/>
        <end position="195"/>
    </location>
</feature>
<name>A0A1X6WYI6_9MICO</name>
<reference evidence="10" key="1">
    <citation type="submission" date="2017-02" db="EMBL/GenBank/DDBJ databases">
        <authorList>
            <person name="Dridi B."/>
        </authorList>
    </citation>
    <scope>NUCLEOTIDE SEQUENCE [LARGE SCALE GENOMIC DNA]</scope>
    <source>
        <strain evidence="10">B Co 03.10</strain>
    </source>
</reference>
<feature type="compositionally biased region" description="Low complexity" evidence="8">
    <location>
        <begin position="129"/>
        <end position="145"/>
    </location>
</feature>
<keyword evidence="4 7" id="KW-1133">Transmembrane helix</keyword>
<evidence type="ECO:0000256" key="1">
    <source>
        <dbReference type="ARBA" id="ARBA00022475"/>
    </source>
</evidence>
<dbReference type="Pfam" id="PF06781">
    <property type="entry name" value="CrgA"/>
    <property type="match status" value="1"/>
</dbReference>
<keyword evidence="1 7" id="KW-1003">Cell membrane</keyword>
<evidence type="ECO:0000313" key="9">
    <source>
        <dbReference type="EMBL" id="SLM89997.1"/>
    </source>
</evidence>
<protein>
    <recommendedName>
        <fullName evidence="7">Cell division protein CrgA</fullName>
    </recommendedName>
</protein>
<accession>A0A1X6WYI6</accession>
<evidence type="ECO:0000256" key="2">
    <source>
        <dbReference type="ARBA" id="ARBA00022618"/>
    </source>
</evidence>
<organism evidence="9 10">
    <name type="scientific">Brevibacterium yomogidense</name>
    <dbReference type="NCBI Taxonomy" id="946573"/>
    <lineage>
        <taxon>Bacteria</taxon>
        <taxon>Bacillati</taxon>
        <taxon>Actinomycetota</taxon>
        <taxon>Actinomycetes</taxon>
        <taxon>Micrococcales</taxon>
        <taxon>Brevibacteriaceae</taxon>
        <taxon>Brevibacterium</taxon>
    </lineage>
</organism>
<dbReference type="GO" id="GO:0051301">
    <property type="term" value="P:cell division"/>
    <property type="evidence" value="ECO:0007669"/>
    <property type="project" value="UniProtKB-UniRule"/>
</dbReference>
<feature type="region of interest" description="Disordered" evidence="8">
    <location>
        <begin position="1"/>
        <end position="164"/>
    </location>
</feature>
<dbReference type="EMBL" id="FWFF01000001">
    <property type="protein sequence ID" value="SLM89997.1"/>
    <property type="molecule type" value="Genomic_DNA"/>
</dbReference>
<evidence type="ECO:0000256" key="4">
    <source>
        <dbReference type="ARBA" id="ARBA00022989"/>
    </source>
</evidence>
<evidence type="ECO:0000256" key="7">
    <source>
        <dbReference type="HAMAP-Rule" id="MF_00631"/>
    </source>
</evidence>
<evidence type="ECO:0000256" key="6">
    <source>
        <dbReference type="ARBA" id="ARBA00023306"/>
    </source>
</evidence>
<evidence type="ECO:0000256" key="5">
    <source>
        <dbReference type="ARBA" id="ARBA00023136"/>
    </source>
</evidence>
<dbReference type="AlphaFoldDB" id="A0A1X6WYI6"/>
<proteinExistence type="inferred from homology"/>